<organism evidence="1 2">
    <name type="scientific">Trifolium medium</name>
    <dbReference type="NCBI Taxonomy" id="97028"/>
    <lineage>
        <taxon>Eukaryota</taxon>
        <taxon>Viridiplantae</taxon>
        <taxon>Streptophyta</taxon>
        <taxon>Embryophyta</taxon>
        <taxon>Tracheophyta</taxon>
        <taxon>Spermatophyta</taxon>
        <taxon>Magnoliopsida</taxon>
        <taxon>eudicotyledons</taxon>
        <taxon>Gunneridae</taxon>
        <taxon>Pentapetalae</taxon>
        <taxon>rosids</taxon>
        <taxon>fabids</taxon>
        <taxon>Fabales</taxon>
        <taxon>Fabaceae</taxon>
        <taxon>Papilionoideae</taxon>
        <taxon>50 kb inversion clade</taxon>
        <taxon>NPAAA clade</taxon>
        <taxon>Hologalegina</taxon>
        <taxon>IRL clade</taxon>
        <taxon>Trifolieae</taxon>
        <taxon>Trifolium</taxon>
    </lineage>
</organism>
<evidence type="ECO:0000313" key="2">
    <source>
        <dbReference type="Proteomes" id="UP000265520"/>
    </source>
</evidence>
<dbReference type="EMBL" id="LXQA011185349">
    <property type="protein sequence ID" value="MCI88153.1"/>
    <property type="molecule type" value="Genomic_DNA"/>
</dbReference>
<protein>
    <submittedName>
        <fullName evidence="1">Uncharacterized protein</fullName>
    </submittedName>
</protein>
<dbReference type="Proteomes" id="UP000265520">
    <property type="component" value="Unassembled WGS sequence"/>
</dbReference>
<evidence type="ECO:0000313" key="1">
    <source>
        <dbReference type="EMBL" id="MCI88153.1"/>
    </source>
</evidence>
<keyword evidence="2" id="KW-1185">Reference proteome</keyword>
<comment type="caution">
    <text evidence="1">The sequence shown here is derived from an EMBL/GenBank/DDBJ whole genome shotgun (WGS) entry which is preliminary data.</text>
</comment>
<sequence>MELALERVRGRFRGFDKKKRRIVLFVLRGSESVLLRGFGVGGGKHRQFLH</sequence>
<name>A0A392VL19_9FABA</name>
<proteinExistence type="predicted"/>
<reference evidence="1 2" key="1">
    <citation type="journal article" date="2018" name="Front. Plant Sci.">
        <title>Red Clover (Trifolium pratense) and Zigzag Clover (T. medium) - A Picture of Genomic Similarities and Differences.</title>
        <authorList>
            <person name="Dluhosova J."/>
            <person name="Istvanek J."/>
            <person name="Nedelnik J."/>
            <person name="Repkova J."/>
        </authorList>
    </citation>
    <scope>NUCLEOTIDE SEQUENCE [LARGE SCALE GENOMIC DNA]</scope>
    <source>
        <strain evidence="2">cv. 10/8</strain>
        <tissue evidence="1">Leaf</tissue>
    </source>
</reference>
<dbReference type="AlphaFoldDB" id="A0A392VL19"/>
<accession>A0A392VL19</accession>
<feature type="non-terminal residue" evidence="1">
    <location>
        <position position="50"/>
    </location>
</feature>